<keyword evidence="1 3" id="KW-0378">Hydrolase</keyword>
<dbReference type="Proteomes" id="UP000000457">
    <property type="component" value="Segment"/>
</dbReference>
<dbReference type="CDD" id="cd02883">
    <property type="entry name" value="NUDIX_Hydrolase"/>
    <property type="match status" value="1"/>
</dbReference>
<dbReference type="KEGG" id="vg:13993927"/>
<dbReference type="GeneID" id="13993927"/>
<organism evidence="3 4">
    <name type="scientific">Cronobacter phage vB_CsaM_GAP32</name>
    <dbReference type="NCBI Taxonomy" id="1141136"/>
    <lineage>
        <taxon>Viruses</taxon>
        <taxon>Duplodnaviria</taxon>
        <taxon>Heunggongvirae</taxon>
        <taxon>Uroviricota</taxon>
        <taxon>Caudoviricetes</taxon>
        <taxon>Mimasvirus</taxon>
        <taxon>Mimasvirus GAP32</taxon>
    </lineage>
</organism>
<gene>
    <name evidence="3" type="ORF">GAP32_187</name>
</gene>
<proteinExistence type="predicted"/>
<dbReference type="GO" id="GO:0006754">
    <property type="term" value="P:ATP biosynthetic process"/>
    <property type="evidence" value="ECO:0007669"/>
    <property type="project" value="TreeGrafter"/>
</dbReference>
<dbReference type="PANTHER" id="PTHR21340:SF0">
    <property type="entry name" value="BIS(5'-NUCLEOSYL)-TETRAPHOSPHATASE [ASYMMETRICAL]"/>
    <property type="match status" value="1"/>
</dbReference>
<dbReference type="InterPro" id="IPR000086">
    <property type="entry name" value="NUDIX_hydrolase_dom"/>
</dbReference>
<dbReference type="Pfam" id="PF00293">
    <property type="entry name" value="NUDIX"/>
    <property type="match status" value="1"/>
</dbReference>
<dbReference type="EMBL" id="JN882285">
    <property type="protein sequence ID" value="AFC21637.1"/>
    <property type="molecule type" value="Genomic_DNA"/>
</dbReference>
<name>K4F7D9_9CAUD</name>
<feature type="domain" description="Nudix hydrolase" evidence="2">
    <location>
        <begin position="1"/>
        <end position="140"/>
    </location>
</feature>
<sequence>MRYTCGIIFYRDGQILIGHTTGQSHWDLPKGKTEDGETYKEAAVRECYEETGLEIAEDDLLLIGEVAYRKGKRLVLFFYTASDKPDVEQLECLSTYTNRYGQEKPELDKFMYIDVEDCQYYLTERMCNSIIKAVTQFMENKI</sequence>
<reference evidence="3 4" key="1">
    <citation type="journal article" date="2014" name="Virology">
        <title>Supersize me: Cronobacter sakazakii phage GAP32.</title>
        <authorList>
            <person name="Abbasifar R."/>
            <person name="Griffiths M.W."/>
            <person name="Sabour P.M."/>
            <person name="Ackermann H.-W."/>
            <person name="Vandersteegen K."/>
            <person name="Lavigne R."/>
            <person name="Noben J.-P."/>
            <person name="Villa A.A."/>
            <person name="Abbasifar A."/>
            <person name="Nash J.H.E."/>
            <person name="Kropinski A.M."/>
        </authorList>
    </citation>
    <scope>NUCLEOTIDE SEQUENCE [LARGE SCALE GENOMIC DNA]</scope>
    <source>
        <strain evidence="3">GAP-32</strain>
    </source>
</reference>
<dbReference type="GO" id="GO:0006167">
    <property type="term" value="P:AMP biosynthetic process"/>
    <property type="evidence" value="ECO:0007669"/>
    <property type="project" value="TreeGrafter"/>
</dbReference>
<dbReference type="InterPro" id="IPR020476">
    <property type="entry name" value="Nudix_hydrolase"/>
</dbReference>
<evidence type="ECO:0000256" key="1">
    <source>
        <dbReference type="ARBA" id="ARBA00022801"/>
    </source>
</evidence>
<dbReference type="InterPro" id="IPR015797">
    <property type="entry name" value="NUDIX_hydrolase-like_dom_sf"/>
</dbReference>
<dbReference type="Gene3D" id="3.90.79.10">
    <property type="entry name" value="Nucleoside Triphosphate Pyrophosphohydrolase"/>
    <property type="match status" value="1"/>
</dbReference>
<keyword evidence="4" id="KW-1185">Reference proteome</keyword>
<dbReference type="OrthoDB" id="14298at10239"/>
<accession>K4F7D9</accession>
<dbReference type="PROSITE" id="PS51462">
    <property type="entry name" value="NUDIX"/>
    <property type="match status" value="1"/>
</dbReference>
<dbReference type="GO" id="GO:0004081">
    <property type="term" value="F:bis(5'-nucleosyl)-tetraphosphatase (asymmetrical) activity"/>
    <property type="evidence" value="ECO:0007669"/>
    <property type="project" value="TreeGrafter"/>
</dbReference>
<dbReference type="InterPro" id="IPR051325">
    <property type="entry name" value="Nudix_hydrolase_domain"/>
</dbReference>
<dbReference type="RefSeq" id="YP_006987292.1">
    <property type="nucleotide sequence ID" value="NC_019401.1"/>
</dbReference>
<evidence type="ECO:0000313" key="3">
    <source>
        <dbReference type="EMBL" id="AFC21637.1"/>
    </source>
</evidence>
<evidence type="ECO:0000313" key="4">
    <source>
        <dbReference type="Proteomes" id="UP000000457"/>
    </source>
</evidence>
<dbReference type="PRINTS" id="PR00502">
    <property type="entry name" value="NUDIXFAMILY"/>
</dbReference>
<protein>
    <submittedName>
        <fullName evidence="3">Nudix hydrolase</fullName>
    </submittedName>
</protein>
<dbReference type="SUPFAM" id="SSF55811">
    <property type="entry name" value="Nudix"/>
    <property type="match status" value="1"/>
</dbReference>
<evidence type="ECO:0000259" key="2">
    <source>
        <dbReference type="PROSITE" id="PS51462"/>
    </source>
</evidence>
<dbReference type="PANTHER" id="PTHR21340">
    <property type="entry name" value="DIADENOSINE 5,5-P1,P4-TETRAPHOSPHATE PYROPHOSPHOHYDROLASE MUTT"/>
    <property type="match status" value="1"/>
</dbReference>